<evidence type="ECO:0000313" key="8">
    <source>
        <dbReference type="EMBL" id="QGX96329.1"/>
    </source>
</evidence>
<keyword evidence="2" id="KW-0229">DNA integration</keyword>
<dbReference type="PANTHER" id="PTHR30349:SF64">
    <property type="entry name" value="PROPHAGE INTEGRASE INTD-RELATED"/>
    <property type="match status" value="1"/>
</dbReference>
<dbReference type="Gene3D" id="1.10.150.130">
    <property type="match status" value="1"/>
</dbReference>
<dbReference type="PROSITE" id="PS51900">
    <property type="entry name" value="CB"/>
    <property type="match status" value="1"/>
</dbReference>
<dbReference type="InterPro" id="IPR050090">
    <property type="entry name" value="Tyrosine_recombinase_XerCD"/>
</dbReference>
<dbReference type="InterPro" id="IPR004107">
    <property type="entry name" value="Integrase_SAM-like_N"/>
</dbReference>
<dbReference type="Pfam" id="PF02899">
    <property type="entry name" value="Phage_int_SAM_1"/>
    <property type="match status" value="1"/>
</dbReference>
<reference evidence="8 9" key="1">
    <citation type="submission" date="2018-12" db="EMBL/GenBank/DDBJ databases">
        <title>Complete genome sequence of Haloplanus rallus MBLA0036.</title>
        <authorList>
            <person name="Nam Y.-d."/>
            <person name="Kang J."/>
            <person name="Chung W.-H."/>
            <person name="Park Y.S."/>
        </authorList>
    </citation>
    <scope>NUCLEOTIDE SEQUENCE [LARGE SCALE GENOMIC DNA]</scope>
    <source>
        <strain evidence="8 9">MBLA0036</strain>
    </source>
</reference>
<evidence type="ECO:0000256" key="4">
    <source>
        <dbReference type="ARBA" id="ARBA00023172"/>
    </source>
</evidence>
<proteinExistence type="inferred from homology"/>
<evidence type="ECO:0000313" key="9">
    <source>
        <dbReference type="Proteomes" id="UP000428325"/>
    </source>
</evidence>
<dbReference type="SUPFAM" id="SSF56349">
    <property type="entry name" value="DNA breaking-rejoining enzymes"/>
    <property type="match status" value="1"/>
</dbReference>
<dbReference type="RefSeq" id="WP_157690793.1">
    <property type="nucleotide sequence ID" value="NZ_CP034345.1"/>
</dbReference>
<dbReference type="InterPro" id="IPR013762">
    <property type="entry name" value="Integrase-like_cat_sf"/>
</dbReference>
<dbReference type="Gene3D" id="1.10.443.10">
    <property type="entry name" value="Intergrase catalytic core"/>
    <property type="match status" value="1"/>
</dbReference>
<evidence type="ECO:0000256" key="2">
    <source>
        <dbReference type="ARBA" id="ARBA00022908"/>
    </source>
</evidence>
<dbReference type="AlphaFoldDB" id="A0A6B9FGP1"/>
<dbReference type="Proteomes" id="UP000428325">
    <property type="component" value="Chromosome"/>
</dbReference>
<evidence type="ECO:0000256" key="3">
    <source>
        <dbReference type="ARBA" id="ARBA00023125"/>
    </source>
</evidence>
<sequence length="351" mass="41598">MNRDDSGQFSTKDTLSDEYHEYFEDYSQWVTTHVDKDRTKERLEAGVKAWLRFCDKQGLDPLAVDENDVRIYIDELVREEYAETTITRRVASVSKFYIYQRNDPRKTAEIDNPTENIKLPRDYNIQNLSEYVRVLDQKGKMDIISPSASDVRKLFEHVPGKRNFTQTRNELILRLFWQTALRSDEMSRVKTRNVDDDDREITVRSAKLNRKEHPELYHRRVWWSQDLDYQIKRWRSLRSNATEDSEFFFVDSSGNSLSPSYLSRIVKDTARRAGIQEPLTRDESGDVKQHLWTAHRLRHARITYLANQTDMDLNHLRMMAGHAKFETTLQYVHTDWDAARDSYQSAVNDRS</sequence>
<dbReference type="InterPro" id="IPR011010">
    <property type="entry name" value="DNA_brk_join_enz"/>
</dbReference>
<comment type="similarity">
    <text evidence="1">Belongs to the 'phage' integrase family.</text>
</comment>
<dbReference type="InterPro" id="IPR044068">
    <property type="entry name" value="CB"/>
</dbReference>
<dbReference type="GO" id="GO:0003677">
    <property type="term" value="F:DNA binding"/>
    <property type="evidence" value="ECO:0007669"/>
    <property type="project" value="UniProtKB-UniRule"/>
</dbReference>
<evidence type="ECO:0000256" key="5">
    <source>
        <dbReference type="PROSITE-ProRule" id="PRU01248"/>
    </source>
</evidence>
<accession>A0A6B9FGP1</accession>
<evidence type="ECO:0000259" key="6">
    <source>
        <dbReference type="PROSITE" id="PS51898"/>
    </source>
</evidence>
<feature type="domain" description="Core-binding (CB)" evidence="7">
    <location>
        <begin position="10"/>
        <end position="101"/>
    </location>
</feature>
<keyword evidence="4" id="KW-0233">DNA recombination</keyword>
<dbReference type="InterPro" id="IPR002104">
    <property type="entry name" value="Integrase_catalytic"/>
</dbReference>
<dbReference type="Pfam" id="PF00589">
    <property type="entry name" value="Phage_integrase"/>
    <property type="match status" value="1"/>
</dbReference>
<organism evidence="8 9">
    <name type="scientific">Haloplanus rallus</name>
    <dbReference type="NCBI Taxonomy" id="1816183"/>
    <lineage>
        <taxon>Archaea</taxon>
        <taxon>Methanobacteriati</taxon>
        <taxon>Methanobacteriota</taxon>
        <taxon>Stenosarchaea group</taxon>
        <taxon>Halobacteria</taxon>
        <taxon>Halobacteriales</taxon>
        <taxon>Haloferacaceae</taxon>
        <taxon>Haloplanus</taxon>
    </lineage>
</organism>
<gene>
    <name evidence="8" type="ORF">EI982_16870</name>
</gene>
<dbReference type="OrthoDB" id="142231at2157"/>
<dbReference type="EMBL" id="CP034345">
    <property type="protein sequence ID" value="QGX96329.1"/>
    <property type="molecule type" value="Genomic_DNA"/>
</dbReference>
<dbReference type="GO" id="GO:0006310">
    <property type="term" value="P:DNA recombination"/>
    <property type="evidence" value="ECO:0007669"/>
    <property type="project" value="UniProtKB-KW"/>
</dbReference>
<dbReference type="SUPFAM" id="SSF47823">
    <property type="entry name" value="lambda integrase-like, N-terminal domain"/>
    <property type="match status" value="1"/>
</dbReference>
<evidence type="ECO:0000256" key="1">
    <source>
        <dbReference type="ARBA" id="ARBA00008857"/>
    </source>
</evidence>
<keyword evidence="3 5" id="KW-0238">DNA-binding</keyword>
<dbReference type="InterPro" id="IPR010998">
    <property type="entry name" value="Integrase_recombinase_N"/>
</dbReference>
<dbReference type="PANTHER" id="PTHR30349">
    <property type="entry name" value="PHAGE INTEGRASE-RELATED"/>
    <property type="match status" value="1"/>
</dbReference>
<evidence type="ECO:0000259" key="7">
    <source>
        <dbReference type="PROSITE" id="PS51900"/>
    </source>
</evidence>
<dbReference type="GeneID" id="43371255"/>
<name>A0A6B9FGP1_9EURY</name>
<keyword evidence="9" id="KW-1185">Reference proteome</keyword>
<protein>
    <submittedName>
        <fullName evidence="8">Site-specific integrase</fullName>
    </submittedName>
</protein>
<dbReference type="CDD" id="cd00397">
    <property type="entry name" value="DNA_BRE_C"/>
    <property type="match status" value="1"/>
</dbReference>
<dbReference type="PROSITE" id="PS51898">
    <property type="entry name" value="TYR_RECOMBINASE"/>
    <property type="match status" value="1"/>
</dbReference>
<feature type="domain" description="Tyr recombinase" evidence="6">
    <location>
        <begin position="139"/>
        <end position="344"/>
    </location>
</feature>
<dbReference type="GO" id="GO:0015074">
    <property type="term" value="P:DNA integration"/>
    <property type="evidence" value="ECO:0007669"/>
    <property type="project" value="UniProtKB-KW"/>
</dbReference>
<dbReference type="KEGG" id="hra:EI982_16870"/>